<reference evidence="1" key="1">
    <citation type="submission" date="2021-02" db="EMBL/GenBank/DDBJ databases">
        <authorList>
            <person name="Dougan E. K."/>
            <person name="Rhodes N."/>
            <person name="Thang M."/>
            <person name="Chan C."/>
        </authorList>
    </citation>
    <scope>NUCLEOTIDE SEQUENCE</scope>
</reference>
<dbReference type="EMBL" id="CAJNIZ010002570">
    <property type="protein sequence ID" value="CAE7212089.1"/>
    <property type="molecule type" value="Genomic_DNA"/>
</dbReference>
<proteinExistence type="predicted"/>
<dbReference type="OrthoDB" id="414233at2759"/>
<evidence type="ECO:0000313" key="1">
    <source>
        <dbReference type="EMBL" id="CAE7212089.1"/>
    </source>
</evidence>
<dbReference type="Proteomes" id="UP000649617">
    <property type="component" value="Unassembled WGS sequence"/>
</dbReference>
<gene>
    <name evidence="1" type="ORF">SPIL2461_LOCUS2368</name>
</gene>
<comment type="caution">
    <text evidence="1">The sequence shown here is derived from an EMBL/GenBank/DDBJ whole genome shotgun (WGS) entry which is preliminary data.</text>
</comment>
<protein>
    <submittedName>
        <fullName evidence="1">Uncharacterized protein</fullName>
    </submittedName>
</protein>
<accession>A0A812JRX9</accession>
<name>A0A812JRX9_SYMPI</name>
<keyword evidence="2" id="KW-1185">Reference proteome</keyword>
<sequence>MQECMDYMLSTGLAWRQRLQCECIGIHEQNRDGLGVSAGHVSELLSSILALGFVESECRGVCIELTSDSSSERTRLFNVRLAEESKGRLAAIQPEMIRYASVVGSHSNQVMRGFALGAAHTEPRVTVGGMLNLELLGKIDPAFAKAVRGGVSWVIVSHKVQANMPEFAGLMQAAGNAAVQVAKPEDELQIAKKISRAIESFCSTSGRKDISFEDISKQIMRSKPPNPQVVPFIFRFVAKCGGSFLEGSEVHIRAHGHPHRVLGLEFWDALSAEIKGPKQRVVLRHAILKLAYCGPDRAVTTSDIRRAMASKDVRKLDDLEDKISQAHRLLKGVDMSVAMPLLHMLHRDIAAIFLNKSSKEVRRFEMRLRLPTL</sequence>
<dbReference type="AlphaFoldDB" id="A0A812JRX9"/>
<organism evidence="1 2">
    <name type="scientific">Symbiodinium pilosum</name>
    <name type="common">Dinoflagellate</name>
    <dbReference type="NCBI Taxonomy" id="2952"/>
    <lineage>
        <taxon>Eukaryota</taxon>
        <taxon>Sar</taxon>
        <taxon>Alveolata</taxon>
        <taxon>Dinophyceae</taxon>
        <taxon>Suessiales</taxon>
        <taxon>Symbiodiniaceae</taxon>
        <taxon>Symbiodinium</taxon>
    </lineage>
</organism>
<evidence type="ECO:0000313" key="2">
    <source>
        <dbReference type="Proteomes" id="UP000649617"/>
    </source>
</evidence>